<protein>
    <submittedName>
        <fullName evidence="1">Uncharacterized protein</fullName>
    </submittedName>
</protein>
<accession>A0A5J4PSA3</accession>
<dbReference type="AlphaFoldDB" id="A0A5J4PSA3"/>
<organism evidence="1">
    <name type="scientific">termite gut metagenome</name>
    <dbReference type="NCBI Taxonomy" id="433724"/>
    <lineage>
        <taxon>unclassified sequences</taxon>
        <taxon>metagenomes</taxon>
        <taxon>organismal metagenomes</taxon>
    </lineage>
</organism>
<proteinExistence type="predicted"/>
<dbReference type="EMBL" id="SNRY01006538">
    <property type="protein sequence ID" value="KAA6312375.1"/>
    <property type="molecule type" value="Genomic_DNA"/>
</dbReference>
<evidence type="ECO:0000313" key="1">
    <source>
        <dbReference type="EMBL" id="KAA6312375.1"/>
    </source>
</evidence>
<name>A0A5J4PSA3_9ZZZZ</name>
<reference evidence="1" key="1">
    <citation type="submission" date="2019-03" db="EMBL/GenBank/DDBJ databases">
        <title>Single cell metagenomics reveals metabolic interactions within the superorganism composed of flagellate Streblomastix strix and complex community of Bacteroidetes bacteria on its surface.</title>
        <authorList>
            <person name="Treitli S.C."/>
            <person name="Kolisko M."/>
            <person name="Husnik F."/>
            <person name="Keeling P."/>
            <person name="Hampl V."/>
        </authorList>
    </citation>
    <scope>NUCLEOTIDE SEQUENCE</scope>
    <source>
        <strain evidence="1">STM</strain>
    </source>
</reference>
<comment type="caution">
    <text evidence="1">The sequence shown here is derived from an EMBL/GenBank/DDBJ whole genome shotgun (WGS) entry which is preliminary data.</text>
</comment>
<gene>
    <name evidence="1" type="ORF">EZS27_036685</name>
</gene>
<sequence length="105" mass="12602">VETLEASGRWFKEHFSVTPPTAFSVLSDVRNEGNKTVWFNSRYYRANLLWKDKFFRFRDIHLFDENFESDYLTKAYSRLCRFGLCSCKMPLYGICHTYKPANEHR</sequence>
<feature type="non-terminal residue" evidence="1">
    <location>
        <position position="1"/>
    </location>
</feature>